<feature type="compositionally biased region" description="Acidic residues" evidence="1">
    <location>
        <begin position="721"/>
        <end position="730"/>
    </location>
</feature>
<comment type="caution">
    <text evidence="2">The sequence shown here is derived from an EMBL/GenBank/DDBJ whole genome shotgun (WGS) entry which is preliminary data.</text>
</comment>
<feature type="compositionally biased region" description="Polar residues" evidence="1">
    <location>
        <begin position="870"/>
        <end position="880"/>
    </location>
</feature>
<accession>A0ABR3GK57</accession>
<dbReference type="SUPFAM" id="SSF52540">
    <property type="entry name" value="P-loop containing nucleoside triphosphate hydrolases"/>
    <property type="match status" value="1"/>
</dbReference>
<gene>
    <name evidence="2" type="ORF">Q9L58_004756</name>
</gene>
<sequence>MGADLARWGKMAEMLIRVVSPRSWVDSNNSLIKALEKNSETLQNITDSFVGISRDFKMFFFWEELRTTIPGMGRELIVEFSSAVPEALPDAGRAAIHATHSDMCKFRDENSPGWNVLAGCLYDFVKQAPSSIERSWAQEQRRNLQATHDFVTNMIHNTEGRLSSPHLSNSRASSPSGIGRITERGDVILPDEISEFGIDIYESRNGSHNLLIKDTPFVKPLSLQENKYFEGREEELNKIHAILTDPHERAVSISSVTGGGKTHLAREYFFHRKSDFPGGAFWIDCDPMKSTTESLDLGYCMIAEELGLVDKKPHKEADPRVSIRLEVRNWFDKHDGWLLVLDGANVETNDELNLLAQYVPKGKGGSIILTTLNSAFAGSARLGSPERLELGQVTSSEAVRMVLHYAQIQAPSVAEIEAANKLVEDLERNPLAIQSAGSYIKGKKVSVSDYWKKYEKRPFAEREFLEPFHIVFDRLDERPDRYEEARNLLNLIAFLHREIPVQMLDFGVRHLPPEIKLLAKIGSRRDLNNTIGHLLAYSLVDRSGKQADNIRIDTLMLPNVVQDVCISRLRRKPKELKNWLEMAILMYCASFNTAESRNQNSRFLASDYRRYEIHGLSLLEHANKYKVATEDLEKVLERLAETIRIDDQAEGPRLSMFASGSGSESAPDSPSVSPESSRQTTWNFKPEYPDPEDASLPAQARSLARILKERKEAWRRLVDEDTSYDTDTEPSWEPNSRRKHHPRPQAGDKPYKFRYEPPSGPHNPWVPKHGRVPVYSKPPDSQLFTEDVTHSPRFNPGGDDFLQYPVADDTDSTSRRSLRALLRTPSGFSSLDPSIPQSKWPWNFNSPRPRSSLRSVSPTPSDMLSVHGARSSSTFPTTSDAPLGSFSRGRSPVRRNRVSLGGTEYSIIQHPIPGSEIGLGTSPPNPMMVDDGNPPSQRNPSHYPPPLRRQSTPADYPGKGGIDMPDKPLYSEIISKPKPFSPGFSPTRDLSSSPIARSIVGPRYDRPSSGAWSEPILDHEGDFSPQNSSFGSTGMMQSRPSTGVGGKRSPRVAQLQASAFGRSGGRASPEFMARSPPPGLSAVPMNRVVSEPYRNLNQAGQRSFPSNSPGLEIGNLHISFGKVPEVTIAPNTPDYTLSDRPFGDGIFDGSNGFLASGRAQPERRNSVPESCSEIGSSEMQRSRSEPDYVTGFGLQQIRRRSPSVGHKIHED</sequence>
<evidence type="ECO:0008006" key="4">
    <source>
        <dbReference type="Google" id="ProtNLM"/>
    </source>
</evidence>
<dbReference type="PANTHER" id="PTHR48187">
    <property type="entry name" value="LD21810P"/>
    <property type="match status" value="1"/>
</dbReference>
<dbReference type="EMBL" id="JBBBZM010000053">
    <property type="protein sequence ID" value="KAL0636299.1"/>
    <property type="molecule type" value="Genomic_DNA"/>
</dbReference>
<proteinExistence type="predicted"/>
<feature type="region of interest" description="Disordered" evidence="1">
    <location>
        <begin position="650"/>
        <end position="696"/>
    </location>
</feature>
<dbReference type="PANTHER" id="PTHR48187:SF2">
    <property type="entry name" value="LD21810P"/>
    <property type="match status" value="1"/>
</dbReference>
<keyword evidence="3" id="KW-1185">Reference proteome</keyword>
<dbReference type="InterPro" id="IPR027417">
    <property type="entry name" value="P-loop_NTPase"/>
</dbReference>
<evidence type="ECO:0000313" key="2">
    <source>
        <dbReference type="EMBL" id="KAL0636299.1"/>
    </source>
</evidence>
<feature type="region of interest" description="Disordered" evidence="1">
    <location>
        <begin position="911"/>
        <end position="1082"/>
    </location>
</feature>
<feature type="compositionally biased region" description="Low complexity" evidence="1">
    <location>
        <begin position="846"/>
        <end position="861"/>
    </location>
</feature>
<feature type="compositionally biased region" description="Low complexity" evidence="1">
    <location>
        <begin position="976"/>
        <end position="986"/>
    </location>
</feature>
<dbReference type="Gene3D" id="3.40.50.300">
    <property type="entry name" value="P-loop containing nucleotide triphosphate hydrolases"/>
    <property type="match status" value="1"/>
</dbReference>
<feature type="compositionally biased region" description="Polar residues" evidence="1">
    <location>
        <begin position="1024"/>
        <end position="1041"/>
    </location>
</feature>
<feature type="compositionally biased region" description="Polar residues" evidence="1">
    <location>
        <begin position="658"/>
        <end position="683"/>
    </location>
</feature>
<feature type="compositionally biased region" description="Polar residues" evidence="1">
    <location>
        <begin position="1167"/>
        <end position="1179"/>
    </location>
</feature>
<feature type="region of interest" description="Disordered" evidence="1">
    <location>
        <begin position="721"/>
        <end position="803"/>
    </location>
</feature>
<feature type="region of interest" description="Disordered" evidence="1">
    <location>
        <begin position="1157"/>
        <end position="1186"/>
    </location>
</feature>
<dbReference type="Proteomes" id="UP001447188">
    <property type="component" value="Unassembled WGS sequence"/>
</dbReference>
<name>A0ABR3GK57_9PEZI</name>
<reference evidence="2 3" key="1">
    <citation type="submission" date="2024-02" db="EMBL/GenBank/DDBJ databases">
        <title>Discinaceae phylogenomics.</title>
        <authorList>
            <person name="Dirks A.C."/>
            <person name="James T.Y."/>
        </authorList>
    </citation>
    <scope>NUCLEOTIDE SEQUENCE [LARGE SCALE GENOMIC DNA]</scope>
    <source>
        <strain evidence="2 3">ACD0624</strain>
    </source>
</reference>
<organism evidence="2 3">
    <name type="scientific">Discina gigas</name>
    <dbReference type="NCBI Taxonomy" id="1032678"/>
    <lineage>
        <taxon>Eukaryota</taxon>
        <taxon>Fungi</taxon>
        <taxon>Dikarya</taxon>
        <taxon>Ascomycota</taxon>
        <taxon>Pezizomycotina</taxon>
        <taxon>Pezizomycetes</taxon>
        <taxon>Pezizales</taxon>
        <taxon>Discinaceae</taxon>
        <taxon>Discina</taxon>
    </lineage>
</organism>
<feature type="region of interest" description="Disordered" evidence="1">
    <location>
        <begin position="840"/>
        <end position="894"/>
    </location>
</feature>
<evidence type="ECO:0000256" key="1">
    <source>
        <dbReference type="SAM" id="MobiDB-lite"/>
    </source>
</evidence>
<protein>
    <recommendedName>
        <fullName evidence="4">NB-ARC domain-containing protein</fullName>
    </recommendedName>
</protein>
<evidence type="ECO:0000313" key="3">
    <source>
        <dbReference type="Proteomes" id="UP001447188"/>
    </source>
</evidence>